<sequence length="308" mass="34762">MRRRFQRCRDTALRAVHKASYCAALAKFRRSIEREKDYAAKEKCTACSKRSLFAEPFKVAFDKANTRTVLPPLRLPDGGLTEGVLQSAQLLLDTLIARDNEALDEPCHMNIRQRLQQPYRTAFADCDFTKGEIDAVLSKMTTSSAPGLDGLTTDIVSAICRAHPRFILMIFNAALALGHFPNVWRQSRVIFIRKPGRPLELPSAYRPICMSSILGKVLERLLHGRLYHFLVARGLIHPLQYGFTHGKSSVMALQELCSFIRMHRSRNTPVTLISLDFQGAFGSVYAWYFNTLGSADVRTTWCACCTRS</sequence>
<protein>
    <submittedName>
        <fullName evidence="1">Uncharacterized protein</fullName>
    </submittedName>
</protein>
<evidence type="ECO:0000313" key="1">
    <source>
        <dbReference type="EMBL" id="KAH7933574.1"/>
    </source>
</evidence>
<dbReference type="EMBL" id="CM023478">
    <property type="protein sequence ID" value="KAH7933574.1"/>
    <property type="molecule type" value="Genomic_DNA"/>
</dbReference>
<name>A0ACB8C406_DERSI</name>
<reference evidence="1" key="1">
    <citation type="submission" date="2020-05" db="EMBL/GenBank/DDBJ databases">
        <title>Large-scale comparative analyses of tick genomes elucidate their genetic diversity and vector capacities.</title>
        <authorList>
            <person name="Jia N."/>
            <person name="Wang J."/>
            <person name="Shi W."/>
            <person name="Du L."/>
            <person name="Sun Y."/>
            <person name="Zhan W."/>
            <person name="Jiang J."/>
            <person name="Wang Q."/>
            <person name="Zhang B."/>
            <person name="Ji P."/>
            <person name="Sakyi L.B."/>
            <person name="Cui X."/>
            <person name="Yuan T."/>
            <person name="Jiang B."/>
            <person name="Yang W."/>
            <person name="Lam T.T.-Y."/>
            <person name="Chang Q."/>
            <person name="Ding S."/>
            <person name="Wang X."/>
            <person name="Zhu J."/>
            <person name="Ruan X."/>
            <person name="Zhao L."/>
            <person name="Wei J."/>
            <person name="Que T."/>
            <person name="Du C."/>
            <person name="Cheng J."/>
            <person name="Dai P."/>
            <person name="Han X."/>
            <person name="Huang E."/>
            <person name="Gao Y."/>
            <person name="Liu J."/>
            <person name="Shao H."/>
            <person name="Ye R."/>
            <person name="Li L."/>
            <person name="Wei W."/>
            <person name="Wang X."/>
            <person name="Wang C."/>
            <person name="Yang T."/>
            <person name="Huo Q."/>
            <person name="Li W."/>
            <person name="Guo W."/>
            <person name="Chen H."/>
            <person name="Zhou L."/>
            <person name="Ni X."/>
            <person name="Tian J."/>
            <person name="Zhou Y."/>
            <person name="Sheng Y."/>
            <person name="Liu T."/>
            <person name="Pan Y."/>
            <person name="Xia L."/>
            <person name="Li J."/>
            <person name="Zhao F."/>
            <person name="Cao W."/>
        </authorList>
    </citation>
    <scope>NUCLEOTIDE SEQUENCE</scope>
    <source>
        <strain evidence="1">Dsil-2018</strain>
    </source>
</reference>
<evidence type="ECO:0000313" key="2">
    <source>
        <dbReference type="Proteomes" id="UP000821865"/>
    </source>
</evidence>
<comment type="caution">
    <text evidence="1">The sequence shown here is derived from an EMBL/GenBank/DDBJ whole genome shotgun (WGS) entry which is preliminary data.</text>
</comment>
<accession>A0ACB8C406</accession>
<dbReference type="Proteomes" id="UP000821865">
    <property type="component" value="Chromosome 9"/>
</dbReference>
<gene>
    <name evidence="1" type="ORF">HPB49_014029</name>
</gene>
<organism evidence="1 2">
    <name type="scientific">Dermacentor silvarum</name>
    <name type="common">Tick</name>
    <dbReference type="NCBI Taxonomy" id="543639"/>
    <lineage>
        <taxon>Eukaryota</taxon>
        <taxon>Metazoa</taxon>
        <taxon>Ecdysozoa</taxon>
        <taxon>Arthropoda</taxon>
        <taxon>Chelicerata</taxon>
        <taxon>Arachnida</taxon>
        <taxon>Acari</taxon>
        <taxon>Parasitiformes</taxon>
        <taxon>Ixodida</taxon>
        <taxon>Ixodoidea</taxon>
        <taxon>Ixodidae</taxon>
        <taxon>Rhipicephalinae</taxon>
        <taxon>Dermacentor</taxon>
    </lineage>
</organism>
<keyword evidence="2" id="KW-1185">Reference proteome</keyword>
<proteinExistence type="predicted"/>